<sequence>MTNPRSLLTPADSAVLLIDHQAGLAFAVESIDRQAMLNNTIALAKTAATFGLPIIVSTSATKVYSGPLMPAIRSVIPDVPVIDRRSMNVWEDEAARSAVEATGRRRLIVSGLLTEACVSFPVLSALSDGYEVFVAADACGGLTPTSHDLALRRMESAGAQLTSWIQVLLELQRDWTRRDTYEGARSIVEAHGGGYGIGLNYAREMIKA</sequence>
<dbReference type="Gene3D" id="3.40.50.850">
    <property type="entry name" value="Isochorismatase-like"/>
    <property type="match status" value="1"/>
</dbReference>
<organism evidence="2 3">
    <name type="scientific">Rhizobium sullae</name>
    <name type="common">Rhizobium hedysari</name>
    <dbReference type="NCBI Taxonomy" id="50338"/>
    <lineage>
        <taxon>Bacteria</taxon>
        <taxon>Pseudomonadati</taxon>
        <taxon>Pseudomonadota</taxon>
        <taxon>Alphaproteobacteria</taxon>
        <taxon>Hyphomicrobiales</taxon>
        <taxon>Rhizobiaceae</taxon>
        <taxon>Rhizobium/Agrobacterium group</taxon>
        <taxon>Rhizobium</taxon>
    </lineage>
</organism>
<reference evidence="2 3" key="1">
    <citation type="submission" date="2017-11" db="EMBL/GenBank/DDBJ databases">
        <authorList>
            <person name="Han C.G."/>
        </authorList>
    </citation>
    <scope>NUCLEOTIDE SEQUENCE [LARGE SCALE GENOMIC DNA]</scope>
    <source>
        <strain evidence="2 3">HCNT1</strain>
    </source>
</reference>
<feature type="domain" description="Isochorismatase-like" evidence="1">
    <location>
        <begin position="13"/>
        <end position="165"/>
    </location>
</feature>
<keyword evidence="2" id="KW-0378">Hydrolase</keyword>
<dbReference type="InterPro" id="IPR036380">
    <property type="entry name" value="Isochorismatase-like_sf"/>
</dbReference>
<evidence type="ECO:0000313" key="3">
    <source>
        <dbReference type="Proteomes" id="UP000232164"/>
    </source>
</evidence>
<dbReference type="RefSeq" id="WP_100773065.1">
    <property type="nucleotide sequence ID" value="NZ_PIQN01000028.1"/>
</dbReference>
<dbReference type="PANTHER" id="PTHR43559">
    <property type="entry name" value="HYDROLASE YCAC-RELATED"/>
    <property type="match status" value="1"/>
</dbReference>
<dbReference type="CDD" id="cd01012">
    <property type="entry name" value="YcaC_related"/>
    <property type="match status" value="1"/>
</dbReference>
<reference evidence="2 3" key="2">
    <citation type="submission" date="2017-12" db="EMBL/GenBank/DDBJ databases">
        <title>Genome sequence of Rhizobium sullae HCNT1 isolated from Sulla coronaria nodules and featuring peculiar denitrification phenotypes.</title>
        <authorList>
            <person name="De Diego-Diaz B."/>
            <person name="Treu L."/>
            <person name="Campanaro S."/>
            <person name="Da Silva Duarte V."/>
            <person name="Basaglia M."/>
            <person name="Favaro L."/>
            <person name="Casella S."/>
            <person name="Squartini A."/>
        </authorList>
    </citation>
    <scope>NUCLEOTIDE SEQUENCE [LARGE SCALE GENOMIC DNA]</scope>
    <source>
        <strain evidence="2 3">HCNT1</strain>
    </source>
</reference>
<protein>
    <submittedName>
        <fullName evidence="2">Hydrolase</fullName>
    </submittedName>
</protein>
<dbReference type="Pfam" id="PF00857">
    <property type="entry name" value="Isochorismatase"/>
    <property type="match status" value="1"/>
</dbReference>
<dbReference type="Proteomes" id="UP000232164">
    <property type="component" value="Unassembled WGS sequence"/>
</dbReference>
<dbReference type="InterPro" id="IPR000868">
    <property type="entry name" value="Isochorismatase-like_dom"/>
</dbReference>
<gene>
    <name evidence="2" type="ORF">CWR43_32560</name>
</gene>
<proteinExistence type="predicted"/>
<evidence type="ECO:0000259" key="1">
    <source>
        <dbReference type="Pfam" id="PF00857"/>
    </source>
</evidence>
<comment type="caution">
    <text evidence="2">The sequence shown here is derived from an EMBL/GenBank/DDBJ whole genome shotgun (WGS) entry which is preliminary data.</text>
</comment>
<dbReference type="PANTHER" id="PTHR43559:SF1">
    <property type="entry name" value="HYDROLASE"/>
    <property type="match status" value="1"/>
</dbReference>
<dbReference type="GO" id="GO:0016787">
    <property type="term" value="F:hydrolase activity"/>
    <property type="evidence" value="ECO:0007669"/>
    <property type="project" value="UniProtKB-KW"/>
</dbReference>
<evidence type="ECO:0000313" key="2">
    <source>
        <dbReference type="EMBL" id="PKA39507.1"/>
    </source>
</evidence>
<dbReference type="InterPro" id="IPR053152">
    <property type="entry name" value="Hydrolase_YcaC-like"/>
</dbReference>
<dbReference type="AlphaFoldDB" id="A0A2N0D0C3"/>
<dbReference type="EMBL" id="PIQN01000028">
    <property type="protein sequence ID" value="PKA39507.1"/>
    <property type="molecule type" value="Genomic_DNA"/>
</dbReference>
<accession>A0A2N0D0C3</accession>
<dbReference type="SUPFAM" id="SSF52499">
    <property type="entry name" value="Isochorismatase-like hydrolases"/>
    <property type="match status" value="1"/>
</dbReference>
<name>A0A2N0D0C3_RHISU</name>